<dbReference type="PANTHER" id="PTHR33086:SF58">
    <property type="entry name" value="DUF1618 DOMAIN-CONTAINING PROTEIN"/>
    <property type="match status" value="1"/>
</dbReference>
<protein>
    <recommendedName>
        <fullName evidence="2">DUF1618 domain-containing protein</fullName>
    </recommendedName>
</protein>
<reference evidence="3 4" key="1">
    <citation type="submission" date="2019-11" db="EMBL/GenBank/DDBJ databases">
        <title>Whole genome sequence of Oryza granulata.</title>
        <authorList>
            <person name="Li W."/>
        </authorList>
    </citation>
    <scope>NUCLEOTIDE SEQUENCE [LARGE SCALE GENOMIC DNA]</scope>
    <source>
        <strain evidence="4">cv. Menghai</strain>
        <tissue evidence="3">Leaf</tissue>
    </source>
</reference>
<evidence type="ECO:0000313" key="4">
    <source>
        <dbReference type="Proteomes" id="UP000479710"/>
    </source>
</evidence>
<keyword evidence="4" id="KW-1185">Reference proteome</keyword>
<comment type="caution">
    <text evidence="3">The sequence shown here is derived from an EMBL/GenBank/DDBJ whole genome shotgun (WGS) entry which is preliminary data.</text>
</comment>
<proteinExistence type="predicted"/>
<gene>
    <name evidence="3" type="ORF">E2562_003094</name>
</gene>
<dbReference type="InterPro" id="IPR011676">
    <property type="entry name" value="DUF1618"/>
</dbReference>
<evidence type="ECO:0000256" key="1">
    <source>
        <dbReference type="SAM" id="MobiDB-lite"/>
    </source>
</evidence>
<dbReference type="PANTHER" id="PTHR33086">
    <property type="entry name" value="OS05G0468200 PROTEIN-RELATED"/>
    <property type="match status" value="1"/>
</dbReference>
<feature type="compositionally biased region" description="Polar residues" evidence="1">
    <location>
        <begin position="530"/>
        <end position="540"/>
    </location>
</feature>
<feature type="domain" description="DUF1618" evidence="2">
    <location>
        <begin position="244"/>
        <end position="368"/>
    </location>
</feature>
<dbReference type="OrthoDB" id="667586at2759"/>
<dbReference type="EMBL" id="SPHZ02000004">
    <property type="protein sequence ID" value="KAF0921290.1"/>
    <property type="molecule type" value="Genomic_DNA"/>
</dbReference>
<dbReference type="Proteomes" id="UP000479710">
    <property type="component" value="Unassembled WGS sequence"/>
</dbReference>
<accession>A0A6G1E933</accession>
<evidence type="ECO:0000313" key="3">
    <source>
        <dbReference type="EMBL" id="KAF0921290.1"/>
    </source>
</evidence>
<evidence type="ECO:0000259" key="2">
    <source>
        <dbReference type="Pfam" id="PF07762"/>
    </source>
</evidence>
<dbReference type="Pfam" id="PF07762">
    <property type="entry name" value="DUF1618"/>
    <property type="match status" value="1"/>
</dbReference>
<feature type="region of interest" description="Disordered" evidence="1">
    <location>
        <begin position="568"/>
        <end position="619"/>
    </location>
</feature>
<feature type="compositionally biased region" description="Basic and acidic residues" evidence="1">
    <location>
        <begin position="515"/>
        <end position="529"/>
    </location>
</feature>
<feature type="region of interest" description="Disordered" evidence="1">
    <location>
        <begin position="515"/>
        <end position="540"/>
    </location>
</feature>
<feature type="region of interest" description="Disordered" evidence="1">
    <location>
        <begin position="1"/>
        <end position="55"/>
    </location>
</feature>
<dbReference type="AlphaFoldDB" id="A0A6G1E933"/>
<name>A0A6G1E933_9ORYZ</name>
<feature type="compositionally biased region" description="Basic and acidic residues" evidence="1">
    <location>
        <begin position="593"/>
        <end position="606"/>
    </location>
</feature>
<organism evidence="3 4">
    <name type="scientific">Oryza meyeriana var. granulata</name>
    <dbReference type="NCBI Taxonomy" id="110450"/>
    <lineage>
        <taxon>Eukaryota</taxon>
        <taxon>Viridiplantae</taxon>
        <taxon>Streptophyta</taxon>
        <taxon>Embryophyta</taxon>
        <taxon>Tracheophyta</taxon>
        <taxon>Spermatophyta</taxon>
        <taxon>Magnoliopsida</taxon>
        <taxon>Liliopsida</taxon>
        <taxon>Poales</taxon>
        <taxon>Poaceae</taxon>
        <taxon>BOP clade</taxon>
        <taxon>Oryzoideae</taxon>
        <taxon>Oryzeae</taxon>
        <taxon>Oryzinae</taxon>
        <taxon>Oryza</taxon>
        <taxon>Oryza meyeriana</taxon>
    </lineage>
</organism>
<sequence>MDEGKPSRDPGKKPMDKKGPSGDPGKKPMDKRGPSGDLGKKPMDEGGPSRDPADKGEDLELAAAAPARCWSPWVILPAIPRVTDNEKKHLVPGTDLSLQFAEPPRATMLTVARRINPGSVTTHIPYIIDVLPSGCFLLCTTHGGYDTSVYYMCDAYTRVATRLPPSLELPIVPRRSIGFMDDPRHRGHYLVAQLHPTSTTQHKALVYYSTLTKKWDVKHLASCPHHQLWGCDGRVLAHDGKLWWADSPYGFLTCDPFTDEVHLRYVALPEGCIMVGADTIPSRENLDKHRFVKVSEGKLRYVQIHGLPDEPVVSLWTLVDPEGPVWKLEYEVRLEEIWGDDSYKEAGLTPGKVPAIALIDPNNHGVLYLLQGCLLFAVDMRASTNRILHCEEFVLGNDLEEWEMYHASQFVHAWELPPTLLRFEPPTDIGSKDLNKSFKIITSSQAAREFFTAQLQAIRDTTHDNKKNDVSGKDLNKSSDCVDRIGQSNTSTVITAGEAAREFFTAQLQAIRANTTHDKENDVSGKDLNKSSYSVDRTGQSNTSTVITAGEAAREFFTLQLQAIKSAKHNKDNEERPVTASTEVEAASEVNPEAERHNDRGGKKTVAESSGRGDGVPATSRVAIPPAAVKHQEEPAPGARAAAKGMAPQQVEAAVIRATSHEERWAPGGLPERGAGCSSGRVRASPLLVRWRSRAVCGMLLGSSISTSTAIAHFRDRSAPPTVKSLALSASVCAYFHFLEYRSS</sequence>